<name>A0A1V6N984_PENPO</name>
<evidence type="ECO:0000313" key="1">
    <source>
        <dbReference type="EMBL" id="OQD61234.1"/>
    </source>
</evidence>
<sequence length="105" mass="11501">MTVGGTYSVVSQIRNAYADGKIDAAFSTYLQDQQQGSGGLPFAIPDDLLAFDTRGSRWEALKSTHGLAYEYGCAETYADLGTLVLTWSGRSRREKDRLVLKLSTT</sequence>
<organism evidence="1 2">
    <name type="scientific">Penicillium polonicum</name>
    <dbReference type="NCBI Taxonomy" id="60169"/>
    <lineage>
        <taxon>Eukaryota</taxon>
        <taxon>Fungi</taxon>
        <taxon>Dikarya</taxon>
        <taxon>Ascomycota</taxon>
        <taxon>Pezizomycotina</taxon>
        <taxon>Eurotiomycetes</taxon>
        <taxon>Eurotiomycetidae</taxon>
        <taxon>Eurotiales</taxon>
        <taxon>Aspergillaceae</taxon>
        <taxon>Penicillium</taxon>
    </lineage>
</organism>
<dbReference type="EMBL" id="MDYM01000018">
    <property type="protein sequence ID" value="OQD61234.1"/>
    <property type="molecule type" value="Genomic_DNA"/>
</dbReference>
<dbReference type="AlphaFoldDB" id="A0A1V6N984"/>
<protein>
    <submittedName>
        <fullName evidence="1">Uncharacterized protein</fullName>
    </submittedName>
</protein>
<accession>A0A1V6N984</accession>
<evidence type="ECO:0000313" key="2">
    <source>
        <dbReference type="Proteomes" id="UP000191408"/>
    </source>
</evidence>
<comment type="caution">
    <text evidence="1">The sequence shown here is derived from an EMBL/GenBank/DDBJ whole genome shotgun (WGS) entry which is preliminary data.</text>
</comment>
<gene>
    <name evidence="1" type="ORF">PENPOL_c018G09343</name>
</gene>
<dbReference type="Proteomes" id="UP000191408">
    <property type="component" value="Unassembled WGS sequence"/>
</dbReference>
<keyword evidence="2" id="KW-1185">Reference proteome</keyword>
<proteinExistence type="predicted"/>
<reference evidence="2" key="1">
    <citation type="journal article" date="2017" name="Nat. Microbiol.">
        <title>Global analysis of biosynthetic gene clusters reveals vast potential of secondary metabolite production in Penicillium species.</title>
        <authorList>
            <person name="Nielsen J.C."/>
            <person name="Grijseels S."/>
            <person name="Prigent S."/>
            <person name="Ji B."/>
            <person name="Dainat J."/>
            <person name="Nielsen K.F."/>
            <person name="Frisvad J.C."/>
            <person name="Workman M."/>
            <person name="Nielsen J."/>
        </authorList>
    </citation>
    <scope>NUCLEOTIDE SEQUENCE [LARGE SCALE GENOMIC DNA]</scope>
    <source>
        <strain evidence="2">IBT 4502</strain>
    </source>
</reference>